<dbReference type="EMBL" id="FOIJ01000011">
    <property type="protein sequence ID" value="SEU24095.1"/>
    <property type="molecule type" value="Genomic_DNA"/>
</dbReference>
<organism evidence="1 2">
    <name type="scientific">Stigmatella erecta</name>
    <dbReference type="NCBI Taxonomy" id="83460"/>
    <lineage>
        <taxon>Bacteria</taxon>
        <taxon>Pseudomonadati</taxon>
        <taxon>Myxococcota</taxon>
        <taxon>Myxococcia</taxon>
        <taxon>Myxococcales</taxon>
        <taxon>Cystobacterineae</taxon>
        <taxon>Archangiaceae</taxon>
        <taxon>Stigmatella</taxon>
    </lineage>
</organism>
<proteinExistence type="predicted"/>
<gene>
    <name evidence="1" type="ORF">SAMN05443639_1119</name>
</gene>
<dbReference type="InterPro" id="IPR010667">
    <property type="entry name" value="Phage_T4_Gp19"/>
</dbReference>
<dbReference type="PANTHER" id="PTHR38009:SF1">
    <property type="entry name" value="CONSERVED HYPOTHETICAL PHAGE TAIL PROTEIN"/>
    <property type="match status" value="1"/>
</dbReference>
<dbReference type="InterPro" id="IPR011747">
    <property type="entry name" value="CHP02241"/>
</dbReference>
<sequence>MTEAKVLKGMEEGPRMGALQVPFRAYSFKLLMGGSVQGHFTQCTGLRSRVEVIPLREEDRTVVRKPSLPLGRGSVSLSYGLCTAAELWDWFLASMEGHSRSKTVSILMLGVDGITEVFRYELLGCWLRDWECAAADARRQQAALSRLVLSFEALRRG</sequence>
<dbReference type="Pfam" id="PF06841">
    <property type="entry name" value="Phage_T4_gp19"/>
    <property type="match status" value="1"/>
</dbReference>
<dbReference type="PANTHER" id="PTHR38009">
    <property type="entry name" value="CONSERVED HYPOTHETICAL PHAGE TAIL PROTEIN"/>
    <property type="match status" value="1"/>
</dbReference>
<accession>A0A1I0KHC0</accession>
<evidence type="ECO:0000313" key="2">
    <source>
        <dbReference type="Proteomes" id="UP000199181"/>
    </source>
</evidence>
<keyword evidence="2" id="KW-1185">Reference proteome</keyword>
<reference evidence="2" key="1">
    <citation type="submission" date="2016-10" db="EMBL/GenBank/DDBJ databases">
        <authorList>
            <person name="Varghese N."/>
            <person name="Submissions S."/>
        </authorList>
    </citation>
    <scope>NUCLEOTIDE SEQUENCE [LARGE SCALE GENOMIC DNA]</scope>
    <source>
        <strain evidence="2">DSM 16858</strain>
    </source>
</reference>
<name>A0A1I0KHC0_9BACT</name>
<dbReference type="Proteomes" id="UP000199181">
    <property type="component" value="Unassembled WGS sequence"/>
</dbReference>
<evidence type="ECO:0000313" key="1">
    <source>
        <dbReference type="EMBL" id="SEU24095.1"/>
    </source>
</evidence>
<dbReference type="GO" id="GO:0005198">
    <property type="term" value="F:structural molecule activity"/>
    <property type="evidence" value="ECO:0007669"/>
    <property type="project" value="InterPro"/>
</dbReference>
<protein>
    <submittedName>
        <fullName evidence="1">Conserved hypothetical phage tail region protein</fullName>
    </submittedName>
</protein>
<dbReference type="AlphaFoldDB" id="A0A1I0KHC0"/>